<feature type="non-terminal residue" evidence="1">
    <location>
        <position position="159"/>
    </location>
</feature>
<dbReference type="SUPFAM" id="SSF52058">
    <property type="entry name" value="L domain-like"/>
    <property type="match status" value="1"/>
</dbReference>
<proteinExistence type="predicted"/>
<dbReference type="Gene3D" id="3.80.10.10">
    <property type="entry name" value="Ribonuclease Inhibitor"/>
    <property type="match status" value="1"/>
</dbReference>
<dbReference type="PANTHER" id="PTHR34630">
    <property type="entry name" value="OS11G0677101 PROTEIN"/>
    <property type="match status" value="1"/>
</dbReference>
<feature type="non-terminal residue" evidence="1">
    <location>
        <position position="1"/>
    </location>
</feature>
<evidence type="ECO:0000313" key="1">
    <source>
        <dbReference type="EMBL" id="GFD38210.1"/>
    </source>
</evidence>
<gene>
    <name evidence="1" type="ORF">Tci_910179</name>
</gene>
<dbReference type="EMBL" id="BKCJ011497450">
    <property type="protein sequence ID" value="GFD38210.1"/>
    <property type="molecule type" value="Genomic_DNA"/>
</dbReference>
<accession>A0A699VUY4</accession>
<name>A0A699VUY4_TANCI</name>
<dbReference type="InterPro" id="IPR032675">
    <property type="entry name" value="LRR_dom_sf"/>
</dbReference>
<sequence length="159" mass="17541">PLDKLVDVTLSGCGNVLSLPTVWNLPLLRDLLLSDMDSLTRLTSSVGLGSSKPLSLSLRKLELRRMRSLEKWTGAAMNSSTLISPVLETLSIYDCPKIIILDEHHLHPLVKLHIENCTNLESIRSLQGLTSLEHLEIIFCSSLIGIPDLHNLGGSLREL</sequence>
<dbReference type="PANTHER" id="PTHR34630:SF34">
    <property type="entry name" value="OS11G0245800 PROTEIN"/>
    <property type="match status" value="1"/>
</dbReference>
<organism evidence="1">
    <name type="scientific">Tanacetum cinerariifolium</name>
    <name type="common">Dalmatian daisy</name>
    <name type="synonym">Chrysanthemum cinerariifolium</name>
    <dbReference type="NCBI Taxonomy" id="118510"/>
    <lineage>
        <taxon>Eukaryota</taxon>
        <taxon>Viridiplantae</taxon>
        <taxon>Streptophyta</taxon>
        <taxon>Embryophyta</taxon>
        <taxon>Tracheophyta</taxon>
        <taxon>Spermatophyta</taxon>
        <taxon>Magnoliopsida</taxon>
        <taxon>eudicotyledons</taxon>
        <taxon>Gunneridae</taxon>
        <taxon>Pentapetalae</taxon>
        <taxon>asterids</taxon>
        <taxon>campanulids</taxon>
        <taxon>Asterales</taxon>
        <taxon>Asteraceae</taxon>
        <taxon>Asteroideae</taxon>
        <taxon>Anthemideae</taxon>
        <taxon>Anthemidinae</taxon>
        <taxon>Tanacetum</taxon>
    </lineage>
</organism>
<reference evidence="1" key="1">
    <citation type="journal article" date="2019" name="Sci. Rep.">
        <title>Draft genome of Tanacetum cinerariifolium, the natural source of mosquito coil.</title>
        <authorList>
            <person name="Yamashiro T."/>
            <person name="Shiraishi A."/>
            <person name="Satake H."/>
            <person name="Nakayama K."/>
        </authorList>
    </citation>
    <scope>NUCLEOTIDE SEQUENCE</scope>
</reference>
<dbReference type="AlphaFoldDB" id="A0A699VUY4"/>
<comment type="caution">
    <text evidence="1">The sequence shown here is derived from an EMBL/GenBank/DDBJ whole genome shotgun (WGS) entry which is preliminary data.</text>
</comment>
<protein>
    <submittedName>
        <fullName evidence="1">CC-NBS-LRR resistance protein</fullName>
    </submittedName>
</protein>